<dbReference type="PANTHER" id="PTHR10078:SF35">
    <property type="entry name" value="INTERLEUKIN-18"/>
    <property type="match status" value="1"/>
</dbReference>
<comment type="subcellular location">
    <subcellularLocation>
        <location evidence="1">Secreted</location>
    </subcellularLocation>
</comment>
<comment type="similarity">
    <text evidence="2">Belongs to the IL-1 family.</text>
</comment>
<dbReference type="EMBL" id="JAHFZB010000046">
    <property type="protein sequence ID" value="KAK6467908.1"/>
    <property type="molecule type" value="Genomic_DNA"/>
</dbReference>
<dbReference type="InterPro" id="IPR000975">
    <property type="entry name" value="IL-1_fam"/>
</dbReference>
<evidence type="ECO:0000256" key="2">
    <source>
        <dbReference type="ARBA" id="ARBA00010448"/>
    </source>
</evidence>
<evidence type="ECO:0000313" key="4">
    <source>
        <dbReference type="EMBL" id="KAK6467908.1"/>
    </source>
</evidence>
<accession>A0ABR0Y670</accession>
<keyword evidence="3" id="KW-0964">Secreted</keyword>
<dbReference type="Proteomes" id="UP001369086">
    <property type="component" value="Unassembled WGS sequence"/>
</dbReference>
<comment type="caution">
    <text evidence="4">The sequence shown here is derived from an EMBL/GenBank/DDBJ whole genome shotgun (WGS) entry which is preliminary data.</text>
</comment>
<dbReference type="SUPFAM" id="SSF50353">
    <property type="entry name" value="Cytokine"/>
    <property type="match status" value="1"/>
</dbReference>
<protein>
    <submittedName>
        <fullName evidence="4">Interleukin-18-like</fullName>
    </submittedName>
</protein>
<dbReference type="Gene3D" id="2.80.10.50">
    <property type="match status" value="1"/>
</dbReference>
<sequence>MCICKKGMDLFGLPEEHCIEVIDFLDGEELYFQDEGKCGDYEPDALEQCRQGLSRMIRNNKGQYLVASKDLILNFEDQTRRQLDCDNVLFMIKLYKNTEGGSFPVAIQIKSGAKLKSLKCEEKENKRKVLLVEGEAPGYIENNRHDMVFYMKGVEDIDDRYTFQSALWSGWYLAFEQEDSQYKLVLKYMEDEVDGHVDENVHFELESKQN</sequence>
<keyword evidence="5" id="KW-1185">Reference proteome</keyword>
<dbReference type="InterPro" id="IPR008996">
    <property type="entry name" value="IL1/FGF"/>
</dbReference>
<dbReference type="PANTHER" id="PTHR10078">
    <property type="entry name" value="INTERLEUKIN-1 FAMILY MEMBER"/>
    <property type="match status" value="1"/>
</dbReference>
<name>A0ABR0Y670_HUSHU</name>
<dbReference type="Pfam" id="PF00340">
    <property type="entry name" value="IL1"/>
    <property type="match status" value="1"/>
</dbReference>
<evidence type="ECO:0000313" key="5">
    <source>
        <dbReference type="Proteomes" id="UP001369086"/>
    </source>
</evidence>
<dbReference type="CDD" id="cd23298">
    <property type="entry name" value="beta-trefoil_IL18"/>
    <property type="match status" value="1"/>
</dbReference>
<evidence type="ECO:0000256" key="3">
    <source>
        <dbReference type="ARBA" id="ARBA00022525"/>
    </source>
</evidence>
<gene>
    <name evidence="4" type="ORF">HHUSO_G34227</name>
</gene>
<proteinExistence type="inferred from homology"/>
<reference evidence="4 5" key="1">
    <citation type="submission" date="2021-05" db="EMBL/GenBank/DDBJ databases">
        <authorList>
            <person name="Zahm M."/>
            <person name="Klopp C."/>
            <person name="Cabau C."/>
            <person name="Kuhl H."/>
            <person name="Suciu R."/>
            <person name="Ciorpac M."/>
            <person name="Holostenco D."/>
            <person name="Gessner J."/>
            <person name="Wuertz S."/>
            <person name="Hohne C."/>
            <person name="Stock M."/>
            <person name="Gislard M."/>
            <person name="Lluch J."/>
            <person name="Milhes M."/>
            <person name="Lampietro C."/>
            <person name="Lopez Roques C."/>
            <person name="Donnadieu C."/>
            <person name="Du K."/>
            <person name="Schartl M."/>
            <person name="Guiguen Y."/>
        </authorList>
    </citation>
    <scope>NUCLEOTIDE SEQUENCE [LARGE SCALE GENOMIC DNA]</scope>
    <source>
        <strain evidence="4">Hh-F2</strain>
        <tissue evidence="4">Blood</tissue>
    </source>
</reference>
<organism evidence="4 5">
    <name type="scientific">Huso huso</name>
    <name type="common">Beluga</name>
    <name type="synonym">Acipenser huso</name>
    <dbReference type="NCBI Taxonomy" id="61971"/>
    <lineage>
        <taxon>Eukaryota</taxon>
        <taxon>Metazoa</taxon>
        <taxon>Chordata</taxon>
        <taxon>Craniata</taxon>
        <taxon>Vertebrata</taxon>
        <taxon>Euteleostomi</taxon>
        <taxon>Actinopterygii</taxon>
        <taxon>Chondrostei</taxon>
        <taxon>Acipenseriformes</taxon>
        <taxon>Acipenseridae</taxon>
        <taxon>Huso</taxon>
    </lineage>
</organism>
<evidence type="ECO:0000256" key="1">
    <source>
        <dbReference type="ARBA" id="ARBA00004613"/>
    </source>
</evidence>